<dbReference type="SUPFAM" id="SSF50998">
    <property type="entry name" value="Quinoprotein alcohol dehydrogenase-like"/>
    <property type="match status" value="1"/>
</dbReference>
<dbReference type="STRING" id="771875.Ferpe_1875"/>
<keyword evidence="1" id="KW-0812">Transmembrane</keyword>
<dbReference type="PANTHER" id="PTHR42754:SF1">
    <property type="entry name" value="LIPOPROTEIN"/>
    <property type="match status" value="1"/>
</dbReference>
<keyword evidence="1" id="KW-1133">Transmembrane helix</keyword>
<proteinExistence type="predicted"/>
<dbReference type="Proteomes" id="UP000007384">
    <property type="component" value="Chromosome"/>
</dbReference>
<dbReference type="KEGG" id="fpe:Ferpe_1875"/>
<dbReference type="eggNOG" id="COG1520">
    <property type="taxonomic scope" value="Bacteria"/>
</dbReference>
<reference evidence="2" key="1">
    <citation type="submission" date="2012-03" db="EMBL/GenBank/DDBJ databases">
        <title>Complete sequence of Fervidobacterium pennivorans DSM 9078.</title>
        <authorList>
            <consortium name="US DOE Joint Genome Institute"/>
            <person name="Lucas S."/>
            <person name="Han J."/>
            <person name="Lapidus A."/>
            <person name="Cheng J.-F."/>
            <person name="Goodwin L."/>
            <person name="Pitluck S."/>
            <person name="Peters L."/>
            <person name="Ovchinnikova G."/>
            <person name="Lu M."/>
            <person name="Detter J.C."/>
            <person name="Han C."/>
            <person name="Tapia R."/>
            <person name="Land M."/>
            <person name="Hauser L."/>
            <person name="Kyrpides N."/>
            <person name="Ivanova N."/>
            <person name="Pagani I."/>
            <person name="Noll K.M."/>
            <person name="Woyke T."/>
        </authorList>
    </citation>
    <scope>NUCLEOTIDE SEQUENCE</scope>
    <source>
        <strain evidence="2">DSM 9078</strain>
    </source>
</reference>
<organism evidence="2 3">
    <name type="scientific">Fervidobacterium pennivorans (strain DSM 9078 / Ven5)</name>
    <dbReference type="NCBI Taxonomy" id="771875"/>
    <lineage>
        <taxon>Bacteria</taxon>
        <taxon>Thermotogati</taxon>
        <taxon>Thermotogota</taxon>
        <taxon>Thermotogae</taxon>
        <taxon>Thermotogales</taxon>
        <taxon>Fervidobacteriaceae</taxon>
        <taxon>Fervidobacterium</taxon>
    </lineage>
</organism>
<dbReference type="PATRIC" id="fig|771875.3.peg.1899"/>
<protein>
    <submittedName>
        <fullName evidence="2">Uncharacterized protein</fullName>
    </submittedName>
</protein>
<dbReference type="InterPro" id="IPR011047">
    <property type="entry name" value="Quinoprotein_ADH-like_sf"/>
</dbReference>
<dbReference type="InterPro" id="IPR015943">
    <property type="entry name" value="WD40/YVTN_repeat-like_dom_sf"/>
</dbReference>
<dbReference type="AlphaFoldDB" id="H9UEI1"/>
<evidence type="ECO:0000256" key="1">
    <source>
        <dbReference type="SAM" id="Phobius"/>
    </source>
</evidence>
<feature type="transmembrane region" description="Helical" evidence="1">
    <location>
        <begin position="54"/>
        <end position="76"/>
    </location>
</feature>
<dbReference type="EMBL" id="CP003260">
    <property type="protein sequence ID" value="AFG35924.1"/>
    <property type="molecule type" value="Genomic_DNA"/>
</dbReference>
<name>H9UEI1_FERPD</name>
<accession>H9UEI1</accession>
<keyword evidence="1" id="KW-0472">Membrane</keyword>
<evidence type="ECO:0000313" key="3">
    <source>
        <dbReference type="Proteomes" id="UP000007384"/>
    </source>
</evidence>
<evidence type="ECO:0000313" key="2">
    <source>
        <dbReference type="EMBL" id="AFG35924.1"/>
    </source>
</evidence>
<dbReference type="Gene3D" id="2.130.10.10">
    <property type="entry name" value="YVTN repeat-like/Quinoprotein amine dehydrogenase"/>
    <property type="match status" value="1"/>
</dbReference>
<keyword evidence="3" id="KW-1185">Reference proteome</keyword>
<dbReference type="PANTHER" id="PTHR42754">
    <property type="entry name" value="ENDOGLUCANASE"/>
    <property type="match status" value="1"/>
</dbReference>
<gene>
    <name evidence="2" type="ordered locus">Ferpe_1875</name>
</gene>
<sequence>MRLDRDKLRNFQKKRKFNKHCSQKFLGNSKRESFSSPFSVSGPQKTKKRSKSKILVSMILLFIILGILVLSFGFIFTHNYPSLSLIKSTHSKKDVTMDKEVIIDTGLESRISRVIGTDDGFAGIGSVMTDEKEKYQILLTKIDETGKILWTKLLGADGDDFGYDIIPLDDGFLLLGTTSSGSLGALGRFDAYVIRLDKTGDVIWQKSFGGPDWDRAYKITKVEDNFVFIGDNYEKGKDVTQNFGEHDYWIVSLSKEGKIIWDRSFGGVRWDRAYAVGYDEKNKQIIVAGTSNSFTDGTRYDGYVVSYDTNGNLLWQTVLTNSQTLWPMDLCVTAESVFVAGYVYEFSNVPNFEKLGTEKAFVAKLSLNGEVEYLKTFGENVRIHSVVCNSQSQVQELNDVVYFAGYKYDYEKKVPWYGVFEYNKASDAINVVEKTIDTEYGMLFSISRDEKRNVFILSGSVMDNGKMKGLTKLLPEI</sequence>
<dbReference type="HOGENOM" id="CLU_638966_0_0_0"/>